<protein>
    <submittedName>
        <fullName evidence="2">Uncharacterized protein</fullName>
    </submittedName>
</protein>
<evidence type="ECO:0000313" key="2">
    <source>
        <dbReference type="EMBL" id="GMK43159.1"/>
    </source>
</evidence>
<keyword evidence="3" id="KW-1185">Reference proteome</keyword>
<feature type="coiled-coil region" evidence="1">
    <location>
        <begin position="26"/>
        <end position="95"/>
    </location>
</feature>
<evidence type="ECO:0000256" key="1">
    <source>
        <dbReference type="SAM" id="Coils"/>
    </source>
</evidence>
<dbReference type="Proteomes" id="UP001285921">
    <property type="component" value="Unassembled WGS sequence"/>
</dbReference>
<accession>A0ABQ6NFB4</accession>
<organism evidence="2 3">
    <name type="scientific">Paenibacillus glycanilyticus</name>
    <dbReference type="NCBI Taxonomy" id="126569"/>
    <lineage>
        <taxon>Bacteria</taxon>
        <taxon>Bacillati</taxon>
        <taxon>Bacillota</taxon>
        <taxon>Bacilli</taxon>
        <taxon>Bacillales</taxon>
        <taxon>Paenibacillaceae</taxon>
        <taxon>Paenibacillus</taxon>
    </lineage>
</organism>
<evidence type="ECO:0000313" key="3">
    <source>
        <dbReference type="Proteomes" id="UP001285921"/>
    </source>
</evidence>
<dbReference type="EMBL" id="BTCL01000001">
    <property type="protein sequence ID" value="GMK43159.1"/>
    <property type="molecule type" value="Genomic_DNA"/>
</dbReference>
<reference evidence="2 3" key="1">
    <citation type="submission" date="2023-05" db="EMBL/GenBank/DDBJ databases">
        <title>Draft genome of Paenibacillus sp. CCS26.</title>
        <authorList>
            <person name="Akita H."/>
            <person name="Shinto Y."/>
            <person name="Kimura Z."/>
        </authorList>
    </citation>
    <scope>NUCLEOTIDE SEQUENCE [LARGE SCALE GENOMIC DNA]</scope>
    <source>
        <strain evidence="2 3">CCS26</strain>
    </source>
</reference>
<keyword evidence="1" id="KW-0175">Coiled coil</keyword>
<sequence length="219" mass="25461">MEITKKAWLITVSLAAVLISIFLAQNKKIEILRLQLDETNRELKEKEEEISSTKSEIDTKKKEILKATYLLELERKAYEEKNKLLNEQLQHADAMVSTNVTQLFGDQTPVVDSSVPLEISSTITGLFEAMQKNNEAKFAELDRKGVLTSFYKKRDKVEKILWIQNDPDNRAEAVKEWLQINNSNMKLIKVFYFMEDGSIIDPNYVMEREDGKWVILRED</sequence>
<comment type="caution">
    <text evidence="2">The sequence shown here is derived from an EMBL/GenBank/DDBJ whole genome shotgun (WGS) entry which is preliminary data.</text>
</comment>
<gene>
    <name evidence="2" type="ORF">PghCCS26_02860</name>
</gene>
<name>A0ABQ6NFB4_9BACL</name>
<proteinExistence type="predicted"/>